<sequence length="66" mass="7715">IQDLGQNYQDAVFFMIKMRVQYLCIDNLCIVQDDLEDWRIESEAMARIYGGALFTIARQCDEFSSI</sequence>
<proteinExistence type="predicted"/>
<gene>
    <name evidence="1" type="ORF">BU25DRAFT_341266</name>
</gene>
<protein>
    <submittedName>
        <fullName evidence="1">Uncharacterized protein</fullName>
    </submittedName>
</protein>
<name>A0ACB6S062_9PLEO</name>
<comment type="caution">
    <text evidence="1">The sequence shown here is derived from an EMBL/GenBank/DDBJ whole genome shotgun (WGS) entry which is preliminary data.</text>
</comment>
<evidence type="ECO:0000313" key="1">
    <source>
        <dbReference type="EMBL" id="KAF2627526.1"/>
    </source>
</evidence>
<organism evidence="1 2">
    <name type="scientific">Macroventuria anomochaeta</name>
    <dbReference type="NCBI Taxonomy" id="301207"/>
    <lineage>
        <taxon>Eukaryota</taxon>
        <taxon>Fungi</taxon>
        <taxon>Dikarya</taxon>
        <taxon>Ascomycota</taxon>
        <taxon>Pezizomycotina</taxon>
        <taxon>Dothideomycetes</taxon>
        <taxon>Pleosporomycetidae</taxon>
        <taxon>Pleosporales</taxon>
        <taxon>Pleosporineae</taxon>
        <taxon>Didymellaceae</taxon>
        <taxon>Macroventuria</taxon>
    </lineage>
</organism>
<dbReference type="Proteomes" id="UP000799754">
    <property type="component" value="Unassembled WGS sequence"/>
</dbReference>
<feature type="non-terminal residue" evidence="1">
    <location>
        <position position="1"/>
    </location>
</feature>
<keyword evidence="2" id="KW-1185">Reference proteome</keyword>
<dbReference type="EMBL" id="MU006716">
    <property type="protein sequence ID" value="KAF2627526.1"/>
    <property type="molecule type" value="Genomic_DNA"/>
</dbReference>
<accession>A0ACB6S062</accession>
<evidence type="ECO:0000313" key="2">
    <source>
        <dbReference type="Proteomes" id="UP000799754"/>
    </source>
</evidence>
<reference evidence="1" key="1">
    <citation type="journal article" date="2020" name="Stud. Mycol.">
        <title>101 Dothideomycetes genomes: a test case for predicting lifestyles and emergence of pathogens.</title>
        <authorList>
            <person name="Haridas S."/>
            <person name="Albert R."/>
            <person name="Binder M."/>
            <person name="Bloem J."/>
            <person name="Labutti K."/>
            <person name="Salamov A."/>
            <person name="Andreopoulos B."/>
            <person name="Baker S."/>
            <person name="Barry K."/>
            <person name="Bills G."/>
            <person name="Bluhm B."/>
            <person name="Cannon C."/>
            <person name="Castanera R."/>
            <person name="Culley D."/>
            <person name="Daum C."/>
            <person name="Ezra D."/>
            <person name="Gonzalez J."/>
            <person name="Henrissat B."/>
            <person name="Kuo A."/>
            <person name="Liang C."/>
            <person name="Lipzen A."/>
            <person name="Lutzoni F."/>
            <person name="Magnuson J."/>
            <person name="Mondo S."/>
            <person name="Nolan M."/>
            <person name="Ohm R."/>
            <person name="Pangilinan J."/>
            <person name="Park H.-J."/>
            <person name="Ramirez L."/>
            <person name="Alfaro M."/>
            <person name="Sun H."/>
            <person name="Tritt A."/>
            <person name="Yoshinaga Y."/>
            <person name="Zwiers L.-H."/>
            <person name="Turgeon B."/>
            <person name="Goodwin S."/>
            <person name="Spatafora J."/>
            <person name="Crous P."/>
            <person name="Grigoriev I."/>
        </authorList>
    </citation>
    <scope>NUCLEOTIDE SEQUENCE</scope>
    <source>
        <strain evidence="1">CBS 525.71</strain>
    </source>
</reference>